<comment type="subcellular location">
    <subcellularLocation>
        <location evidence="1 9">Cell inner membrane</location>
        <topology evidence="1 9">Single-pass membrane protein</topology>
    </subcellularLocation>
</comment>
<dbReference type="GO" id="GO:0015628">
    <property type="term" value="P:protein secretion by the type II secretion system"/>
    <property type="evidence" value="ECO:0007669"/>
    <property type="project" value="UniProtKB-UniRule"/>
</dbReference>
<proteinExistence type="inferred from homology"/>
<dbReference type="InterPro" id="IPR045584">
    <property type="entry name" value="Pilin-like"/>
</dbReference>
<comment type="subunit">
    <text evidence="9">Type II secretion is composed of four main components: the outer membrane complex, the inner membrane complex, the cytoplasmic secretion ATPase and the periplasm-spanning pseudopilus.</text>
</comment>
<organism evidence="11 12">
    <name type="scientific">Pseudomonas monteilii</name>
    <dbReference type="NCBI Taxonomy" id="76759"/>
    <lineage>
        <taxon>Bacteria</taxon>
        <taxon>Pseudomonadati</taxon>
        <taxon>Pseudomonadota</taxon>
        <taxon>Gammaproteobacteria</taxon>
        <taxon>Pseudomonadales</taxon>
        <taxon>Pseudomonadaceae</taxon>
        <taxon>Pseudomonas</taxon>
    </lineage>
</organism>
<dbReference type="Proteomes" id="UP000233399">
    <property type="component" value="Unassembled WGS sequence"/>
</dbReference>
<evidence type="ECO:0000256" key="4">
    <source>
        <dbReference type="ARBA" id="ARBA00022481"/>
    </source>
</evidence>
<protein>
    <recommendedName>
        <fullName evidence="9">Type II secretion system protein I</fullName>
        <shortName evidence="9">T2SS minor pseudopilin I</shortName>
    </recommendedName>
</protein>
<dbReference type="Pfam" id="PF07963">
    <property type="entry name" value="N_methyl"/>
    <property type="match status" value="1"/>
</dbReference>
<name>A0A2N1IRB3_9PSED</name>
<comment type="similarity">
    <text evidence="2 9">Belongs to the GSP I family.</text>
</comment>
<evidence type="ECO:0000256" key="1">
    <source>
        <dbReference type="ARBA" id="ARBA00004377"/>
    </source>
</evidence>
<dbReference type="PANTHER" id="PTHR38779">
    <property type="entry name" value="TYPE II SECRETION SYSTEM PROTEIN I-RELATED"/>
    <property type="match status" value="1"/>
</dbReference>
<dbReference type="InterPro" id="IPR003413">
    <property type="entry name" value="T2SS_GspI_C"/>
</dbReference>
<comment type="function">
    <text evidence="9">Component of the type II secretion system required for the energy-dependent secretion of extracellular factors such as proteases and toxins from the periplasm.</text>
</comment>
<comment type="caution">
    <text evidence="11">The sequence shown here is derived from an EMBL/GenBank/DDBJ whole genome shotgun (WGS) entry which is preliminary data.</text>
</comment>
<evidence type="ECO:0000256" key="5">
    <source>
        <dbReference type="ARBA" id="ARBA00022519"/>
    </source>
</evidence>
<keyword evidence="3" id="KW-1003">Cell membrane</keyword>
<dbReference type="PROSITE" id="PS00409">
    <property type="entry name" value="PROKAR_NTER_METHYL"/>
    <property type="match status" value="1"/>
</dbReference>
<dbReference type="RefSeq" id="WP_021783691.1">
    <property type="nucleotide sequence ID" value="NZ_PJCG01000022.1"/>
</dbReference>
<dbReference type="GO" id="GO:0005886">
    <property type="term" value="C:plasma membrane"/>
    <property type="evidence" value="ECO:0007669"/>
    <property type="project" value="UniProtKB-SubCell"/>
</dbReference>
<evidence type="ECO:0000256" key="9">
    <source>
        <dbReference type="RuleBase" id="RU368030"/>
    </source>
</evidence>
<feature type="domain" description="Type II secretion system protein GspI C-terminal" evidence="10">
    <location>
        <begin position="46"/>
        <end position="120"/>
    </location>
</feature>
<keyword evidence="5 9" id="KW-0997">Cell inner membrane</keyword>
<dbReference type="SUPFAM" id="SSF54523">
    <property type="entry name" value="Pili subunits"/>
    <property type="match status" value="2"/>
</dbReference>
<reference evidence="11 12" key="1">
    <citation type="submission" date="2017-12" db="EMBL/GenBank/DDBJ databases">
        <title>Isolation and characterization of an aerobic denitrifying Pseudomonas monteilii CY06 from aquaculture ponds.</title>
        <authorList>
            <person name="Ma Q."/>
            <person name="Cai Y."/>
            <person name="He Z."/>
        </authorList>
    </citation>
    <scope>NUCLEOTIDE SEQUENCE [LARGE SCALE GENOMIC DNA]</scope>
    <source>
        <strain evidence="11 12">CY06</strain>
    </source>
</reference>
<dbReference type="NCBIfam" id="TIGR01707">
    <property type="entry name" value="gspI"/>
    <property type="match status" value="1"/>
</dbReference>
<evidence type="ECO:0000256" key="3">
    <source>
        <dbReference type="ARBA" id="ARBA00022475"/>
    </source>
</evidence>
<dbReference type="InterPro" id="IPR012902">
    <property type="entry name" value="N_methyl_site"/>
</dbReference>
<dbReference type="InterPro" id="IPR010052">
    <property type="entry name" value="T2SS_protein-GspI"/>
</dbReference>
<keyword evidence="6" id="KW-0812">Transmembrane</keyword>
<keyword evidence="4 9" id="KW-0488">Methylation</keyword>
<gene>
    <name evidence="11" type="primary">gspI</name>
    <name evidence="11" type="ORF">CXB65_14595</name>
</gene>
<evidence type="ECO:0000256" key="7">
    <source>
        <dbReference type="ARBA" id="ARBA00022989"/>
    </source>
</evidence>
<accession>A0A2N1IRB3</accession>
<evidence type="ECO:0000313" key="11">
    <source>
        <dbReference type="EMBL" id="PKI22104.1"/>
    </source>
</evidence>
<dbReference type="Pfam" id="PF02501">
    <property type="entry name" value="T2SSI"/>
    <property type="match status" value="1"/>
</dbReference>
<evidence type="ECO:0000256" key="8">
    <source>
        <dbReference type="ARBA" id="ARBA00023136"/>
    </source>
</evidence>
<evidence type="ECO:0000259" key="10">
    <source>
        <dbReference type="Pfam" id="PF02501"/>
    </source>
</evidence>
<comment type="PTM">
    <text evidence="9">Cleaved by prepilin peptidase.</text>
</comment>
<dbReference type="GO" id="GO:0015627">
    <property type="term" value="C:type II protein secretion system complex"/>
    <property type="evidence" value="ECO:0007669"/>
    <property type="project" value="UniProtKB-UniRule"/>
</dbReference>
<keyword evidence="7" id="KW-1133">Transmembrane helix</keyword>
<dbReference type="NCBIfam" id="TIGR02532">
    <property type="entry name" value="IV_pilin_GFxxxE"/>
    <property type="match status" value="1"/>
</dbReference>
<keyword evidence="8" id="KW-0472">Membrane</keyword>
<evidence type="ECO:0000256" key="2">
    <source>
        <dbReference type="ARBA" id="ARBA00008358"/>
    </source>
</evidence>
<evidence type="ECO:0000256" key="6">
    <source>
        <dbReference type="ARBA" id="ARBA00022692"/>
    </source>
</evidence>
<dbReference type="Gene3D" id="3.30.1300.30">
    <property type="entry name" value="GSPII I/J protein-like"/>
    <property type="match status" value="1"/>
</dbReference>
<dbReference type="PANTHER" id="PTHR38779:SF2">
    <property type="entry name" value="TYPE II SECRETION SYSTEM PROTEIN I-RELATED"/>
    <property type="match status" value="1"/>
</dbReference>
<evidence type="ECO:0000313" key="12">
    <source>
        <dbReference type="Proteomes" id="UP000233399"/>
    </source>
</evidence>
<dbReference type="AlphaFoldDB" id="A0A2N1IRB3"/>
<sequence length="127" mass="13656">MTPTFTSERGFTLLEVLVALAIFAVLAAAVTAASQHVLVQTQGAHDRLFASWIADNRLTELGLNPLPVAGQRAETVVFGQRTWFVRESMHHLVDVGLIEVSITVGLAADRTVLHQATGWLEGGNALP</sequence>
<dbReference type="EMBL" id="PJCG01000022">
    <property type="protein sequence ID" value="PKI22104.1"/>
    <property type="molecule type" value="Genomic_DNA"/>
</dbReference>